<dbReference type="InterPro" id="IPR029063">
    <property type="entry name" value="SAM-dependent_MTases_sf"/>
</dbReference>
<feature type="non-terminal residue" evidence="1">
    <location>
        <position position="256"/>
    </location>
</feature>
<dbReference type="Proteomes" id="UP001447188">
    <property type="component" value="Unassembled WGS sequence"/>
</dbReference>
<organism evidence="1 2">
    <name type="scientific">Discina gigas</name>
    <dbReference type="NCBI Taxonomy" id="1032678"/>
    <lineage>
        <taxon>Eukaryota</taxon>
        <taxon>Fungi</taxon>
        <taxon>Dikarya</taxon>
        <taxon>Ascomycota</taxon>
        <taxon>Pezizomycotina</taxon>
        <taxon>Pezizomycetes</taxon>
        <taxon>Pezizales</taxon>
        <taxon>Discinaceae</taxon>
        <taxon>Discina</taxon>
    </lineage>
</organism>
<reference evidence="1 2" key="1">
    <citation type="submission" date="2024-02" db="EMBL/GenBank/DDBJ databases">
        <title>Discinaceae phylogenomics.</title>
        <authorList>
            <person name="Dirks A.C."/>
            <person name="James T.Y."/>
        </authorList>
    </citation>
    <scope>NUCLEOTIDE SEQUENCE [LARGE SCALE GENOMIC DNA]</scope>
    <source>
        <strain evidence="1 2">ACD0624</strain>
    </source>
</reference>
<accession>A0ABR3G3Q0</accession>
<proteinExistence type="predicted"/>
<gene>
    <name evidence="1" type="ORF">Q9L58_010917</name>
</gene>
<name>A0ABR3G3Q0_9PEZI</name>
<evidence type="ECO:0000313" key="2">
    <source>
        <dbReference type="Proteomes" id="UP001447188"/>
    </source>
</evidence>
<evidence type="ECO:0000313" key="1">
    <source>
        <dbReference type="EMBL" id="KAL0630236.1"/>
    </source>
</evidence>
<dbReference type="Gene3D" id="3.40.50.150">
    <property type="entry name" value="Vaccinia Virus protein VP39"/>
    <property type="match status" value="1"/>
</dbReference>
<protein>
    <submittedName>
        <fullName evidence="1">Uncharacterized protein</fullName>
    </submittedName>
</protein>
<dbReference type="EMBL" id="JBBBZM010000936">
    <property type="protein sequence ID" value="KAL0630236.1"/>
    <property type="molecule type" value="Genomic_DNA"/>
</dbReference>
<comment type="caution">
    <text evidence="1">The sequence shown here is derived from an EMBL/GenBank/DDBJ whole genome shotgun (WGS) entry which is preliminary data.</text>
</comment>
<keyword evidence="2" id="KW-1185">Reference proteome</keyword>
<sequence length="256" mass="28956">MLDVIEHLDYDCSVLRRIKESFSSQQQLALILSVPNSSHTDVALKLLTGAYDYLDTGLLDKTHTVVYTEKNLLEVTQKNGWKQVAANDYHLEFSEQFFERPSLVLNRDMGIGQDFRALKGVLDPNASVYQFVRAYVPDDVVEQQQFQRKSVSVSLVFPETTSTTQVSSLISRLEVFEHHEQIELVLPEHIEVKFDDSWRVIRYRESTLEAVVKASLRTSHWSLVTVPEDVCGSALGALIAQLDCTRGSSVVELVHG</sequence>